<accession>A0A438FTX3</accession>
<name>A0A438FTX3_VITVI</name>
<dbReference type="PANTHER" id="PTHR31808:SF4">
    <property type="entry name" value="LIGASE, PUTATIVE (DUF760)-RELATED"/>
    <property type="match status" value="1"/>
</dbReference>
<reference evidence="1 2" key="1">
    <citation type="journal article" date="2018" name="PLoS Genet.">
        <title>Population sequencing reveals clonal diversity and ancestral inbreeding in the grapevine cultivar Chardonnay.</title>
        <authorList>
            <person name="Roach M.J."/>
            <person name="Johnson D.L."/>
            <person name="Bohlmann J."/>
            <person name="van Vuuren H.J."/>
            <person name="Jones S.J."/>
            <person name="Pretorius I.S."/>
            <person name="Schmidt S.A."/>
            <person name="Borneman A.R."/>
        </authorList>
    </citation>
    <scope>NUCLEOTIDE SEQUENCE [LARGE SCALE GENOMIC DNA]</scope>
    <source>
        <strain evidence="2">cv. Chardonnay</strain>
        <tissue evidence="1">Leaf</tissue>
    </source>
</reference>
<sequence length="307" mass="34459">MEAAIATVVPSSLGFSRATISSHSRPGHRKMASGWKEQTMVRASATVDNDSYESQLQSPHFAWNLQLLEQFQTDRDAEGHKQESSASGIELLLYRRIAKVKANERKKALEEILYVLVVQKFGPWELHSPEATEMIQNHLAFILGNRFGDSTSVAKMSKLRVGQVYAASVMYGYFLKRVDERFQLEKTMKILPYALDGDKGYVEEAMGMSPFGSDDSVQGVESQPEASCWAGGLTIGSFGHWKKPSSLGSYVKLIDAETLMRYTTIRSMEAVSIIQKHTQALFGRRDVAIIPNIPMWTWILPRMNSSR</sequence>
<dbReference type="InterPro" id="IPR008479">
    <property type="entry name" value="DUF760"/>
</dbReference>
<dbReference type="InterPro" id="IPR038925">
    <property type="entry name" value="At3g17800-like"/>
</dbReference>
<gene>
    <name evidence="1" type="primary">VvCHDp000948_6</name>
    <name evidence="1" type="ORF">CK203_055901</name>
</gene>
<dbReference type="Pfam" id="PF05542">
    <property type="entry name" value="DUF760"/>
    <property type="match status" value="1"/>
</dbReference>
<dbReference type="AlphaFoldDB" id="A0A438FTX3"/>
<dbReference type="PANTHER" id="PTHR31808">
    <property type="entry name" value="EXPRESSED PROTEIN"/>
    <property type="match status" value="1"/>
</dbReference>
<dbReference type="Proteomes" id="UP000288805">
    <property type="component" value="Unassembled WGS sequence"/>
</dbReference>
<dbReference type="EMBL" id="QGNW01000741">
    <property type="protein sequence ID" value="RVW63417.1"/>
    <property type="molecule type" value="Genomic_DNA"/>
</dbReference>
<comment type="caution">
    <text evidence="1">The sequence shown here is derived from an EMBL/GenBank/DDBJ whole genome shotgun (WGS) entry which is preliminary data.</text>
</comment>
<evidence type="ECO:0000313" key="1">
    <source>
        <dbReference type="EMBL" id="RVW63417.1"/>
    </source>
</evidence>
<evidence type="ECO:0000313" key="2">
    <source>
        <dbReference type="Proteomes" id="UP000288805"/>
    </source>
</evidence>
<protein>
    <submittedName>
        <fullName evidence="1">UV-B-induced protein, chloroplastic</fullName>
    </submittedName>
</protein>
<proteinExistence type="predicted"/>
<organism evidence="1 2">
    <name type="scientific">Vitis vinifera</name>
    <name type="common">Grape</name>
    <dbReference type="NCBI Taxonomy" id="29760"/>
    <lineage>
        <taxon>Eukaryota</taxon>
        <taxon>Viridiplantae</taxon>
        <taxon>Streptophyta</taxon>
        <taxon>Embryophyta</taxon>
        <taxon>Tracheophyta</taxon>
        <taxon>Spermatophyta</taxon>
        <taxon>Magnoliopsida</taxon>
        <taxon>eudicotyledons</taxon>
        <taxon>Gunneridae</taxon>
        <taxon>Pentapetalae</taxon>
        <taxon>rosids</taxon>
        <taxon>Vitales</taxon>
        <taxon>Vitaceae</taxon>
        <taxon>Viteae</taxon>
        <taxon>Vitis</taxon>
    </lineage>
</organism>